<dbReference type="InterPro" id="IPR015943">
    <property type="entry name" value="WD40/YVTN_repeat-like_dom_sf"/>
</dbReference>
<dbReference type="Proteomes" id="UP000005845">
    <property type="component" value="Unassembled WGS sequence"/>
</dbReference>
<reference evidence="1 2" key="1">
    <citation type="submission" date="2012-02" db="EMBL/GenBank/DDBJ databases">
        <title>Whole genome shotgun sequence of Gordonia sputi NBRC 100414.</title>
        <authorList>
            <person name="Yoshida I."/>
            <person name="Hosoyama A."/>
            <person name="Tsuchikane K."/>
            <person name="Katsumata H."/>
            <person name="Yamazaki S."/>
            <person name="Fujita N."/>
        </authorList>
    </citation>
    <scope>NUCLEOTIDE SEQUENCE [LARGE SCALE GENOMIC DNA]</scope>
    <source>
        <strain evidence="1 2">NBRC 100414</strain>
    </source>
</reference>
<organism evidence="1 2">
    <name type="scientific">Gordonia sputi NBRC 100414</name>
    <dbReference type="NCBI Taxonomy" id="1089453"/>
    <lineage>
        <taxon>Bacteria</taxon>
        <taxon>Bacillati</taxon>
        <taxon>Actinomycetota</taxon>
        <taxon>Actinomycetes</taxon>
        <taxon>Mycobacteriales</taxon>
        <taxon>Gordoniaceae</taxon>
        <taxon>Gordonia</taxon>
    </lineage>
</organism>
<protein>
    <recommendedName>
        <fullName evidence="3">SMP-30/Gluconolactonase/LRE-like region domain-containing protein</fullName>
    </recommendedName>
</protein>
<keyword evidence="2" id="KW-1185">Reference proteome</keyword>
<name>H5U1S5_9ACTN</name>
<dbReference type="AlphaFoldDB" id="H5U1S5"/>
<comment type="caution">
    <text evidence="1">The sequence shown here is derived from an EMBL/GenBank/DDBJ whole genome shotgun (WGS) entry which is preliminary data.</text>
</comment>
<dbReference type="EMBL" id="BAFC01000075">
    <property type="protein sequence ID" value="GAB39683.1"/>
    <property type="molecule type" value="Genomic_DNA"/>
</dbReference>
<dbReference type="eggNOG" id="COG3386">
    <property type="taxonomic scope" value="Bacteria"/>
</dbReference>
<sequence>MGHSGFRFHPRILRALLASCVAALAIVGVGSVADAALSNRCAGATVTTRTASPSPAGWAENLTFDHSGNLWVSRLYGNSVERYDRSGRRTATVPVWAPGALRMGPGGDLYVNSGDQLSFGAERNGVVVKFDPHAPQPNPTIYARGFAMPNGLAFDARGFGYVVDSSRGVVRIAPGGAIDQRWTDRARAALAASSAVNGISPNGAVVIGNDLYLTFTASRTGRVVALPLDDPGSIRVVTDLTAPLPGLLDDLTALDPHTLAVTSTLGSLALVDVRTGARCTIALGAPATAVAVQPSDSRALVVASETGALLDVRLAG</sequence>
<dbReference type="RefSeq" id="WP_005206555.1">
    <property type="nucleotide sequence ID" value="NZ_BAFC01000075.1"/>
</dbReference>
<accession>H5U1S5</accession>
<dbReference type="SUPFAM" id="SSF63829">
    <property type="entry name" value="Calcium-dependent phosphotriesterase"/>
    <property type="match status" value="1"/>
</dbReference>
<proteinExistence type="predicted"/>
<dbReference type="Gene3D" id="2.120.10.30">
    <property type="entry name" value="TolB, C-terminal domain"/>
    <property type="match status" value="1"/>
</dbReference>
<evidence type="ECO:0000313" key="2">
    <source>
        <dbReference type="Proteomes" id="UP000005845"/>
    </source>
</evidence>
<evidence type="ECO:0000313" key="1">
    <source>
        <dbReference type="EMBL" id="GAB39683.1"/>
    </source>
</evidence>
<gene>
    <name evidence="1" type="ORF">GOSPT_075_00420</name>
</gene>
<dbReference type="InterPro" id="IPR011042">
    <property type="entry name" value="6-blade_b-propeller_TolB-like"/>
</dbReference>
<evidence type="ECO:0008006" key="3">
    <source>
        <dbReference type="Google" id="ProtNLM"/>
    </source>
</evidence>
<dbReference type="Gene3D" id="2.130.10.10">
    <property type="entry name" value="YVTN repeat-like/Quinoprotein amine dehydrogenase"/>
    <property type="match status" value="1"/>
</dbReference>